<dbReference type="Pfam" id="PF18051">
    <property type="entry name" value="RPN1_C"/>
    <property type="match status" value="1"/>
</dbReference>
<dbReference type="KEGG" id="vpo:Kpol_1051p24"/>
<comment type="similarity">
    <text evidence="1 4">Belongs to the proteasome subunit S2 family.</text>
</comment>
<evidence type="ECO:0000313" key="8">
    <source>
        <dbReference type="EMBL" id="EDO16375.1"/>
    </source>
</evidence>
<dbReference type="InterPro" id="IPR016024">
    <property type="entry name" value="ARM-type_fold"/>
</dbReference>
<dbReference type="PANTHER" id="PTHR10943">
    <property type="entry name" value="26S PROTEASOME NON-ATPASE REGULATORY SUBUNIT"/>
    <property type="match status" value="1"/>
</dbReference>
<dbReference type="InterPro" id="IPR002015">
    <property type="entry name" value="Proteasome/cyclosome_rpt"/>
</dbReference>
<feature type="domain" description="RPN1 N-terminal" evidence="6">
    <location>
        <begin position="48"/>
        <end position="361"/>
    </location>
</feature>
<dbReference type="Pfam" id="PF17781">
    <property type="entry name" value="RPN1_RPN2_N"/>
    <property type="match status" value="1"/>
</dbReference>
<dbReference type="InterPro" id="IPR041433">
    <property type="entry name" value="RPN1_C"/>
</dbReference>
<dbReference type="GO" id="GO:0034515">
    <property type="term" value="C:proteasome storage granule"/>
    <property type="evidence" value="ECO:0007669"/>
    <property type="project" value="EnsemblFungi"/>
</dbReference>
<dbReference type="GO" id="GO:0042176">
    <property type="term" value="P:regulation of protein catabolic process"/>
    <property type="evidence" value="ECO:0007669"/>
    <property type="project" value="InterPro"/>
</dbReference>
<dbReference type="OrthoDB" id="10252509at2759"/>
<sequence>MSNIGDNVKETKPELTTAPTNEEKVKDGKKAAEEEELSEEDLKLKTDLENLVDILKSDDSKLFETTLNQLKEFIKNSTSSMTAVPKPLKFLRPAYPDLCSVYDKWTDKTLKSSIADVLSVLAVTYSDDKSHDSLRFRMLSDETNIDSWGHEYIRHLALEIGEVHNEQIEKEAEVASSDSEGDVKELSGSSFEFSKESLLHLSLEIVPYFLKHNGEADAVDLLLEIEAIDKLPQYVDENTYRRVCQYMIACVPLLPPPEDVSFLQTAYSIYLSESQLTDALTLAIRLGDETLIRAVFDATADPVVHKQLAYILASQRSSFQFESVQDIIGNTKLSEHFLYLAKELNLTGAKVPEDVYKSHLDNSKSVFAGTGLDSAQQNLAASFVNGLLNLGYCNDKLIVDNDNWVYKTKGDGMTSAVANIGSIFQWNLDGLQQLDKYLYVDEPEIKAGALLGIGIAGSGVHDGDVEPTLLLLQDYVTSSDPKISSAAMLGLGIAFAGSRNEEVMGLLLPIAADTSLPIETSVMASLALGHIFVGTSNGDITASIIDNFLERSAIELKTEWTRFLTLALGLIYLGQGEQVDDVLETISAIEHPMVSAMEVLVSACAYTGTGDVLLIQDLLHRLTPKSVKKEDEEDEEDEGDKEDLSKFLGEQLSEKTEASDEMDVDEVEEPTSSEPKAKKDPTTTEEVKDDNEQKSDGVKEEGSSDNKNTEEDASQTDEVLYAVLGIAMIALGEDIGKEMTLRHFGHLMHYGNEHIRRMVPLAMGLVSISDPQMKVFDTLSRFSHDPDIDVSINSILAMGLCGAGTNNARLAQLLRQLASYYSREQNALFVTRLAQGLVHLGKGTMTLDVFNDAHLLNHVTLASLLTVLVGMSSPSFMLKHHQLFFMLNSGVRPKYIITLNEDGEPIKINVRVGQAVDTVGQAGKPKTITGWITQSTPVLLNHGERAELETDEYISYTKNIEGIVILKKNPDYDSKE</sequence>
<evidence type="ECO:0000259" key="6">
    <source>
        <dbReference type="Pfam" id="PF17781"/>
    </source>
</evidence>
<gene>
    <name evidence="8" type="ORF">Kpol_1051p24</name>
</gene>
<dbReference type="FunCoup" id="A7TMY7">
    <property type="interactions" value="1645"/>
</dbReference>
<accession>A7TMY7</accession>
<feature type="domain" description="26S proteasome non-ATPase regulatory subunit RPN1 C-terminal" evidence="7">
    <location>
        <begin position="919"/>
        <end position="972"/>
    </location>
</feature>
<dbReference type="PANTHER" id="PTHR10943:SF1">
    <property type="entry name" value="26S PROTEASOME NON-ATPASE REGULATORY SUBUNIT 2"/>
    <property type="match status" value="1"/>
</dbReference>
<dbReference type="EMBL" id="DS480426">
    <property type="protein sequence ID" value="EDO16375.1"/>
    <property type="molecule type" value="Genomic_DNA"/>
</dbReference>
<dbReference type="Pfam" id="PF01851">
    <property type="entry name" value="PC_rep"/>
    <property type="match status" value="2"/>
</dbReference>
<dbReference type="SUPFAM" id="SSF48371">
    <property type="entry name" value="ARM repeat"/>
    <property type="match status" value="1"/>
</dbReference>
<feature type="region of interest" description="Disordered" evidence="5">
    <location>
        <begin position="626"/>
        <end position="714"/>
    </location>
</feature>
<dbReference type="GO" id="GO:0030674">
    <property type="term" value="F:protein-macromolecule adaptor activity"/>
    <property type="evidence" value="ECO:0007669"/>
    <property type="project" value="EnsemblFungi"/>
</dbReference>
<evidence type="ECO:0000256" key="1">
    <source>
        <dbReference type="ARBA" id="ARBA00005460"/>
    </source>
</evidence>
<feature type="compositionally biased region" description="Basic and acidic residues" evidence="5">
    <location>
        <begin position="21"/>
        <end position="32"/>
    </location>
</feature>
<dbReference type="GO" id="GO:0008540">
    <property type="term" value="C:proteasome regulatory particle, base subcomplex"/>
    <property type="evidence" value="ECO:0007669"/>
    <property type="project" value="UniProtKB-UniRule"/>
</dbReference>
<dbReference type="InParanoid" id="A7TMY7"/>
<evidence type="ECO:0000313" key="9">
    <source>
        <dbReference type="Proteomes" id="UP000000267"/>
    </source>
</evidence>
<dbReference type="PhylomeDB" id="A7TMY7"/>
<evidence type="ECO:0000256" key="3">
    <source>
        <dbReference type="ARBA" id="ARBA00022942"/>
    </source>
</evidence>
<dbReference type="Gene3D" id="1.25.10.10">
    <property type="entry name" value="Leucine-rich Repeat Variant"/>
    <property type="match status" value="1"/>
</dbReference>
<dbReference type="GO" id="GO:0043161">
    <property type="term" value="P:proteasome-mediated ubiquitin-dependent protein catabolic process"/>
    <property type="evidence" value="ECO:0007669"/>
    <property type="project" value="EnsemblFungi"/>
</dbReference>
<comment type="function">
    <text evidence="4">Acts as a regulatory subunit of the 26 proteasome which is involved in the ATP-dependent degradation of ubiquitinated proteins.</text>
</comment>
<keyword evidence="2" id="KW-0677">Repeat</keyword>
<dbReference type="InterPro" id="IPR040892">
    <property type="entry name" value="RPN1_N"/>
</dbReference>
<dbReference type="Proteomes" id="UP000000267">
    <property type="component" value="Unassembled WGS sequence"/>
</dbReference>
<feature type="compositionally biased region" description="Basic and acidic residues" evidence="5">
    <location>
        <begin position="675"/>
        <end position="710"/>
    </location>
</feature>
<protein>
    <recommendedName>
        <fullName evidence="4">26S proteasome regulatory subunit RPN1</fullName>
    </recommendedName>
</protein>
<name>A7TMY7_VANPO</name>
<feature type="compositionally biased region" description="Acidic residues" evidence="5">
    <location>
        <begin position="631"/>
        <end position="641"/>
    </location>
</feature>
<dbReference type="STRING" id="436907.A7TMY7"/>
<feature type="compositionally biased region" description="Acidic residues" evidence="5">
    <location>
        <begin position="659"/>
        <end position="671"/>
    </location>
</feature>
<dbReference type="GO" id="GO:1905754">
    <property type="term" value="C:ascospore-type prospore nucleus"/>
    <property type="evidence" value="ECO:0007669"/>
    <property type="project" value="EnsemblFungi"/>
</dbReference>
<evidence type="ECO:0000259" key="7">
    <source>
        <dbReference type="Pfam" id="PF18051"/>
    </source>
</evidence>
<dbReference type="GO" id="GO:0030234">
    <property type="term" value="F:enzyme regulator activity"/>
    <property type="evidence" value="ECO:0007669"/>
    <property type="project" value="UniProtKB-UniRule"/>
</dbReference>
<dbReference type="eggNOG" id="KOG2005">
    <property type="taxonomic scope" value="Eukaryota"/>
</dbReference>
<organism evidence="9">
    <name type="scientific">Vanderwaltozyma polyspora (strain ATCC 22028 / DSM 70294 / BCRC 21397 / CBS 2163 / NBRC 10782 / NRRL Y-8283 / UCD 57-17)</name>
    <name type="common">Kluyveromyces polysporus</name>
    <dbReference type="NCBI Taxonomy" id="436907"/>
    <lineage>
        <taxon>Eukaryota</taxon>
        <taxon>Fungi</taxon>
        <taxon>Dikarya</taxon>
        <taxon>Ascomycota</taxon>
        <taxon>Saccharomycotina</taxon>
        <taxon>Saccharomycetes</taxon>
        <taxon>Saccharomycetales</taxon>
        <taxon>Saccharomycetaceae</taxon>
        <taxon>Vanderwaltozyma</taxon>
    </lineage>
</organism>
<proteinExistence type="inferred from homology"/>
<feature type="region of interest" description="Disordered" evidence="5">
    <location>
        <begin position="1"/>
        <end position="40"/>
    </location>
</feature>
<keyword evidence="3 4" id="KW-0647">Proteasome</keyword>
<dbReference type="GeneID" id="5544521"/>
<dbReference type="PIRSF" id="PIRSF015965">
    <property type="entry name" value="26S_Psome_Rpn1"/>
    <property type="match status" value="1"/>
</dbReference>
<dbReference type="InterPro" id="IPR011989">
    <property type="entry name" value="ARM-like"/>
</dbReference>
<evidence type="ECO:0000256" key="4">
    <source>
        <dbReference type="PIRNR" id="PIRNR015965"/>
    </source>
</evidence>
<dbReference type="HOGENOM" id="CLU_008705_1_0_1"/>
<dbReference type="InterPro" id="IPR016643">
    <property type="entry name" value="26S_Psome_Rpn1"/>
</dbReference>
<evidence type="ECO:0000256" key="5">
    <source>
        <dbReference type="SAM" id="MobiDB-lite"/>
    </source>
</evidence>
<reference evidence="8 9" key="1">
    <citation type="journal article" date="2007" name="Proc. Natl. Acad. Sci. U.S.A.">
        <title>Independent sorting-out of thousands of duplicated gene pairs in two yeast species descended from a whole-genome duplication.</title>
        <authorList>
            <person name="Scannell D.R."/>
            <person name="Frank A.C."/>
            <person name="Conant G.C."/>
            <person name="Byrne K.P."/>
            <person name="Woolfit M."/>
            <person name="Wolfe K.H."/>
        </authorList>
    </citation>
    <scope>NUCLEOTIDE SEQUENCE [LARGE SCALE GENOMIC DNA]</scope>
    <source>
        <strain evidence="9">ATCC 22028 / DSM 70294 / BCRC 21397 / CBS 2163 / NBRC 10782 / NRRL Y-8283 / UCD 57-17</strain>
    </source>
</reference>
<dbReference type="RefSeq" id="XP_001644233.1">
    <property type="nucleotide sequence ID" value="XM_001644183.1"/>
</dbReference>
<dbReference type="AlphaFoldDB" id="A7TMY7"/>
<evidence type="ECO:0000256" key="2">
    <source>
        <dbReference type="ARBA" id="ARBA00022737"/>
    </source>
</evidence>
<dbReference type="GO" id="GO:0034399">
    <property type="term" value="C:nuclear periphery"/>
    <property type="evidence" value="ECO:0007669"/>
    <property type="project" value="EnsemblFungi"/>
</dbReference>
<keyword evidence="9" id="KW-1185">Reference proteome</keyword>
<dbReference type="OMA" id="GTCNGDI"/>